<dbReference type="AlphaFoldDB" id="A0A8S1GW19"/>
<proteinExistence type="predicted"/>
<evidence type="ECO:0000256" key="1">
    <source>
        <dbReference type="SAM" id="MobiDB-lite"/>
    </source>
</evidence>
<evidence type="ECO:0000313" key="3">
    <source>
        <dbReference type="Proteomes" id="UP000835052"/>
    </source>
</evidence>
<protein>
    <submittedName>
        <fullName evidence="2">Uncharacterized protein</fullName>
    </submittedName>
</protein>
<name>A0A8S1GW19_9PELO</name>
<feature type="region of interest" description="Disordered" evidence="1">
    <location>
        <begin position="150"/>
        <end position="289"/>
    </location>
</feature>
<sequence>MTIVLLSCMKQKRTVQRETSAEQSNFGHHQILTQTHQTDDLANVEFLTPTLGVACCDDQASHEAQMRHNTLTYHPHLILQPESIRDNTTDEEIKKLLAKHPKHPTQKFRATLNSAAEEKRKRLEREAKWKNIHVKFHKDALVYIVRSTDAARAREDDGGDTADTLTGKERDAAMNDEENQRTPSEIAMTEPEGKDKKLAKELAKLATNQPEKTVDTTQQSSRKEKKREEMKLPPSSKLPASSKMPASTKMPLSGEKGNKTIQSVLKQPRSNEETSGEEKKRTKPSRHSN</sequence>
<dbReference type="OrthoDB" id="5785953at2759"/>
<feature type="compositionally biased region" description="Low complexity" evidence="1">
    <location>
        <begin position="232"/>
        <end position="247"/>
    </location>
</feature>
<organism evidence="2 3">
    <name type="scientific">Caenorhabditis auriculariae</name>
    <dbReference type="NCBI Taxonomy" id="2777116"/>
    <lineage>
        <taxon>Eukaryota</taxon>
        <taxon>Metazoa</taxon>
        <taxon>Ecdysozoa</taxon>
        <taxon>Nematoda</taxon>
        <taxon>Chromadorea</taxon>
        <taxon>Rhabditida</taxon>
        <taxon>Rhabditina</taxon>
        <taxon>Rhabditomorpha</taxon>
        <taxon>Rhabditoidea</taxon>
        <taxon>Rhabditidae</taxon>
        <taxon>Peloderinae</taxon>
        <taxon>Caenorhabditis</taxon>
    </lineage>
</organism>
<gene>
    <name evidence="2" type="ORF">CAUJ_LOCUS3616</name>
</gene>
<dbReference type="Proteomes" id="UP000835052">
    <property type="component" value="Unassembled WGS sequence"/>
</dbReference>
<comment type="caution">
    <text evidence="2">The sequence shown here is derived from an EMBL/GenBank/DDBJ whole genome shotgun (WGS) entry which is preliminary data.</text>
</comment>
<dbReference type="EMBL" id="CAJGYM010000007">
    <property type="protein sequence ID" value="CAD6187697.1"/>
    <property type="molecule type" value="Genomic_DNA"/>
</dbReference>
<keyword evidence="3" id="KW-1185">Reference proteome</keyword>
<accession>A0A8S1GW19</accession>
<feature type="compositionally biased region" description="Basic and acidic residues" evidence="1">
    <location>
        <begin position="269"/>
        <end position="280"/>
    </location>
</feature>
<evidence type="ECO:0000313" key="2">
    <source>
        <dbReference type="EMBL" id="CAD6187697.1"/>
    </source>
</evidence>
<feature type="compositionally biased region" description="Basic and acidic residues" evidence="1">
    <location>
        <begin position="191"/>
        <end position="203"/>
    </location>
</feature>
<feature type="compositionally biased region" description="Polar residues" evidence="1">
    <location>
        <begin position="207"/>
        <end position="217"/>
    </location>
</feature>
<reference evidence="2" key="1">
    <citation type="submission" date="2020-10" db="EMBL/GenBank/DDBJ databases">
        <authorList>
            <person name="Kikuchi T."/>
        </authorList>
    </citation>
    <scope>NUCLEOTIDE SEQUENCE</scope>
    <source>
        <strain evidence="2">NKZ352</strain>
    </source>
</reference>